<dbReference type="SUPFAM" id="SSF52833">
    <property type="entry name" value="Thioredoxin-like"/>
    <property type="match status" value="1"/>
</dbReference>
<evidence type="ECO:0000256" key="5">
    <source>
        <dbReference type="PIRSR" id="PIRSR637944-1"/>
    </source>
</evidence>
<keyword evidence="1 7" id="KW-0575">Peroxidase</keyword>
<dbReference type="Proteomes" id="UP000298049">
    <property type="component" value="Chromosome"/>
</dbReference>
<dbReference type="InterPro" id="IPR013740">
    <property type="entry name" value="Redoxin"/>
</dbReference>
<dbReference type="RefSeq" id="WP_136547601.1">
    <property type="nucleotide sequence ID" value="NZ_CP031093.1"/>
</dbReference>
<dbReference type="EMBL" id="CP031093">
    <property type="protein sequence ID" value="QCF25385.1"/>
    <property type="molecule type" value="Genomic_DNA"/>
</dbReference>
<name>A0A4P7XFD0_9ALTE</name>
<dbReference type="AlphaFoldDB" id="A0A4P7XFD0"/>
<dbReference type="InterPro" id="IPR037944">
    <property type="entry name" value="PRX5-like"/>
</dbReference>
<evidence type="ECO:0000313" key="8">
    <source>
        <dbReference type="Proteomes" id="UP000298049"/>
    </source>
</evidence>
<dbReference type="KEGG" id="hmi:soil367_05265"/>
<feature type="domain" description="Thioredoxin" evidence="6">
    <location>
        <begin position="3"/>
        <end position="167"/>
    </location>
</feature>
<evidence type="ECO:0000259" key="6">
    <source>
        <dbReference type="PROSITE" id="PS51352"/>
    </source>
</evidence>
<evidence type="ECO:0000313" key="7">
    <source>
        <dbReference type="EMBL" id="QCF25385.1"/>
    </source>
</evidence>
<sequence>MQNREGEKVPQVNFKVYQDGDWEEISSDQVFANKTVVLFALPGAYTPTCSSLQTPSFIRYADRFREYGVDDIVCLAVNDPFVMNAWQMDQEAQVIRFLPDGNGEFTEGMGMLVDKSELGFGKRSWRYSMLVKDGVIEKMFIEPEEPGDPYKVSGAETMLGYIDPNFRPPEQIAVFSKRGCPHCHRAFKLLEEKGKRYENIELGSNGVDHSSLRAVSGNNTTPQIFIEGKLIGGADQLEEYFQQGEA</sequence>
<evidence type="ECO:0000256" key="3">
    <source>
        <dbReference type="ARBA" id="ARBA00023157"/>
    </source>
</evidence>
<feature type="active site" description="Cysteine sulfenic acid (-SOH) intermediate" evidence="5">
    <location>
        <position position="49"/>
    </location>
</feature>
<dbReference type="InterPro" id="IPR013766">
    <property type="entry name" value="Thioredoxin_domain"/>
</dbReference>
<protein>
    <submittedName>
        <fullName evidence="7">Glutathione peroxidase</fullName>
    </submittedName>
</protein>
<accession>A0A4P7XFD0</accession>
<dbReference type="PANTHER" id="PTHR10430:SF16">
    <property type="entry name" value="PEROXIREDOXIN-5, MITOCHONDRIAL"/>
    <property type="match status" value="1"/>
</dbReference>
<dbReference type="GO" id="GO:0045454">
    <property type="term" value="P:cell redox homeostasis"/>
    <property type="evidence" value="ECO:0007669"/>
    <property type="project" value="TreeGrafter"/>
</dbReference>
<evidence type="ECO:0000256" key="2">
    <source>
        <dbReference type="ARBA" id="ARBA00023002"/>
    </source>
</evidence>
<evidence type="ECO:0000256" key="1">
    <source>
        <dbReference type="ARBA" id="ARBA00022559"/>
    </source>
</evidence>
<dbReference type="PRINTS" id="PR00160">
    <property type="entry name" value="GLUTAREDOXIN"/>
</dbReference>
<dbReference type="GO" id="GO:0005737">
    <property type="term" value="C:cytoplasm"/>
    <property type="evidence" value="ECO:0007669"/>
    <property type="project" value="TreeGrafter"/>
</dbReference>
<evidence type="ECO:0000256" key="4">
    <source>
        <dbReference type="ARBA" id="ARBA00023284"/>
    </source>
</evidence>
<dbReference type="GO" id="GO:0034599">
    <property type="term" value="P:cellular response to oxidative stress"/>
    <property type="evidence" value="ECO:0007669"/>
    <property type="project" value="InterPro"/>
</dbReference>
<dbReference type="PANTHER" id="PTHR10430">
    <property type="entry name" value="PEROXIREDOXIN"/>
    <property type="match status" value="1"/>
</dbReference>
<organism evidence="7 8">
    <name type="scientific">Hydrocarboniclastica marina</name>
    <dbReference type="NCBI Taxonomy" id="2259620"/>
    <lineage>
        <taxon>Bacteria</taxon>
        <taxon>Pseudomonadati</taxon>
        <taxon>Pseudomonadota</taxon>
        <taxon>Gammaproteobacteria</taxon>
        <taxon>Alteromonadales</taxon>
        <taxon>Alteromonadaceae</taxon>
        <taxon>Hydrocarboniclastica</taxon>
    </lineage>
</organism>
<keyword evidence="4" id="KW-0676">Redox-active center</keyword>
<proteinExistence type="predicted"/>
<dbReference type="CDD" id="cd03013">
    <property type="entry name" value="PRX5_like"/>
    <property type="match status" value="1"/>
</dbReference>
<dbReference type="InterPro" id="IPR002109">
    <property type="entry name" value="Glutaredoxin"/>
</dbReference>
<dbReference type="PROSITE" id="PS51354">
    <property type="entry name" value="GLUTAREDOXIN_2"/>
    <property type="match status" value="1"/>
</dbReference>
<keyword evidence="2" id="KW-0560">Oxidoreductase</keyword>
<dbReference type="InterPro" id="IPR011767">
    <property type="entry name" value="GLR_AS"/>
</dbReference>
<dbReference type="InterPro" id="IPR036249">
    <property type="entry name" value="Thioredoxin-like_sf"/>
</dbReference>
<keyword evidence="3" id="KW-1015">Disulfide bond</keyword>
<dbReference type="GO" id="GO:0008379">
    <property type="term" value="F:thioredoxin peroxidase activity"/>
    <property type="evidence" value="ECO:0007669"/>
    <property type="project" value="InterPro"/>
</dbReference>
<dbReference type="PROSITE" id="PS00195">
    <property type="entry name" value="GLUTAREDOXIN_1"/>
    <property type="match status" value="1"/>
</dbReference>
<dbReference type="InterPro" id="IPR014025">
    <property type="entry name" value="Glutaredoxin_subgr"/>
</dbReference>
<dbReference type="Pfam" id="PF08534">
    <property type="entry name" value="Redoxin"/>
    <property type="match status" value="1"/>
</dbReference>
<dbReference type="Gene3D" id="3.40.30.10">
    <property type="entry name" value="Glutaredoxin"/>
    <property type="match status" value="2"/>
</dbReference>
<dbReference type="OrthoDB" id="9800621at2"/>
<dbReference type="PROSITE" id="PS51352">
    <property type="entry name" value="THIOREDOXIN_2"/>
    <property type="match status" value="1"/>
</dbReference>
<dbReference type="Pfam" id="PF00462">
    <property type="entry name" value="Glutaredoxin"/>
    <property type="match status" value="1"/>
</dbReference>
<keyword evidence="8" id="KW-1185">Reference proteome</keyword>
<dbReference type="GO" id="GO:0042744">
    <property type="term" value="P:hydrogen peroxide catabolic process"/>
    <property type="evidence" value="ECO:0007669"/>
    <property type="project" value="TreeGrafter"/>
</dbReference>
<gene>
    <name evidence="7" type="ORF">soil367_05265</name>
</gene>
<reference evidence="7 8" key="1">
    <citation type="submission" date="2018-07" db="EMBL/GenBank/DDBJ databases">
        <title>Marsedoiliclastica nanhaica gen. nov. sp. nov., a novel marine hydrocarbonoclastic bacterium isolated from an in-situ enriched hydrocarbon-degrading consortium in deep-sea sediment.</title>
        <authorList>
            <person name="Dong C."/>
            <person name="Ma T."/>
            <person name="Liu R."/>
            <person name="Shao Z."/>
        </authorList>
    </citation>
    <scope>NUCLEOTIDE SEQUENCE [LARGE SCALE GENOMIC DNA]</scope>
    <source>
        <strain evidence="8">soil36-7</strain>
    </source>
</reference>